<protein>
    <submittedName>
        <fullName evidence="1">2553_t:CDS:1</fullName>
    </submittedName>
</protein>
<proteinExistence type="predicted"/>
<evidence type="ECO:0000313" key="2">
    <source>
        <dbReference type="Proteomes" id="UP000789920"/>
    </source>
</evidence>
<organism evidence="1 2">
    <name type="scientific">Racocetra persica</name>
    <dbReference type="NCBI Taxonomy" id="160502"/>
    <lineage>
        <taxon>Eukaryota</taxon>
        <taxon>Fungi</taxon>
        <taxon>Fungi incertae sedis</taxon>
        <taxon>Mucoromycota</taxon>
        <taxon>Glomeromycotina</taxon>
        <taxon>Glomeromycetes</taxon>
        <taxon>Diversisporales</taxon>
        <taxon>Gigasporaceae</taxon>
        <taxon>Racocetra</taxon>
    </lineage>
</organism>
<dbReference type="Proteomes" id="UP000789920">
    <property type="component" value="Unassembled WGS sequence"/>
</dbReference>
<sequence>YLLDTALRLRPFFIMLAMVAMLASMVGMVPYQAYQAYQAKDGNQREGGKVAPLVSALEGTKLPTCDGSKILTVGAGISKIDSVAGTRISELADAG</sequence>
<gene>
    <name evidence="1" type="ORF">RPERSI_LOCUS23296</name>
</gene>
<accession>A0ACA9RU87</accession>
<dbReference type="EMBL" id="CAJVQC010072302">
    <property type="protein sequence ID" value="CAG8811389.1"/>
    <property type="molecule type" value="Genomic_DNA"/>
</dbReference>
<name>A0ACA9RU87_9GLOM</name>
<feature type="non-terminal residue" evidence="1">
    <location>
        <position position="1"/>
    </location>
</feature>
<keyword evidence="2" id="KW-1185">Reference proteome</keyword>
<comment type="caution">
    <text evidence="1">The sequence shown here is derived from an EMBL/GenBank/DDBJ whole genome shotgun (WGS) entry which is preliminary data.</text>
</comment>
<evidence type="ECO:0000313" key="1">
    <source>
        <dbReference type="EMBL" id="CAG8811389.1"/>
    </source>
</evidence>
<feature type="non-terminal residue" evidence="1">
    <location>
        <position position="95"/>
    </location>
</feature>
<reference evidence="1" key="1">
    <citation type="submission" date="2021-06" db="EMBL/GenBank/DDBJ databases">
        <authorList>
            <person name="Kallberg Y."/>
            <person name="Tangrot J."/>
            <person name="Rosling A."/>
        </authorList>
    </citation>
    <scope>NUCLEOTIDE SEQUENCE</scope>
    <source>
        <strain evidence="1">MA461A</strain>
    </source>
</reference>